<keyword evidence="1" id="KW-0677">Repeat</keyword>
<evidence type="ECO:0000259" key="2">
    <source>
        <dbReference type="Pfam" id="PF24883"/>
    </source>
</evidence>
<dbReference type="InterPro" id="IPR056884">
    <property type="entry name" value="NPHP3-like_N"/>
</dbReference>
<keyword evidence="4" id="KW-1185">Reference proteome</keyword>
<comment type="caution">
    <text evidence="3">The sequence shown here is derived from an EMBL/GenBank/DDBJ whole genome shotgun (WGS) entry which is preliminary data.</text>
</comment>
<dbReference type="Gene3D" id="3.40.50.300">
    <property type="entry name" value="P-loop containing nucleotide triphosphate hydrolases"/>
    <property type="match status" value="1"/>
</dbReference>
<evidence type="ECO:0000256" key="1">
    <source>
        <dbReference type="ARBA" id="ARBA00022737"/>
    </source>
</evidence>
<feature type="domain" description="Nephrocystin 3-like N-terminal" evidence="2">
    <location>
        <begin position="35"/>
        <end position="189"/>
    </location>
</feature>
<dbReference type="PANTHER" id="PTHR10039">
    <property type="entry name" value="AMELOGENIN"/>
    <property type="match status" value="1"/>
</dbReference>
<dbReference type="OrthoDB" id="3262196at2759"/>
<reference evidence="3" key="1">
    <citation type="submission" date="2020-11" db="EMBL/GenBank/DDBJ databases">
        <authorList>
            <consortium name="DOE Joint Genome Institute"/>
            <person name="Ahrendt S."/>
            <person name="Riley R."/>
            <person name="Andreopoulos W."/>
            <person name="Labutti K."/>
            <person name="Pangilinan J."/>
            <person name="Ruiz-Duenas F.J."/>
            <person name="Barrasa J.M."/>
            <person name="Sanchez-Garcia M."/>
            <person name="Camarero S."/>
            <person name="Miyauchi S."/>
            <person name="Serrano A."/>
            <person name="Linde D."/>
            <person name="Babiker R."/>
            <person name="Drula E."/>
            <person name="Ayuso-Fernandez I."/>
            <person name="Pacheco R."/>
            <person name="Padilla G."/>
            <person name="Ferreira P."/>
            <person name="Barriuso J."/>
            <person name="Kellner H."/>
            <person name="Castanera R."/>
            <person name="Alfaro M."/>
            <person name="Ramirez L."/>
            <person name="Pisabarro A.G."/>
            <person name="Kuo A."/>
            <person name="Tritt A."/>
            <person name="Lipzen A."/>
            <person name="He G."/>
            <person name="Yan M."/>
            <person name="Ng V."/>
            <person name="Cullen D."/>
            <person name="Martin F."/>
            <person name="Rosso M.-N."/>
            <person name="Henrissat B."/>
            <person name="Hibbett D."/>
            <person name="Martinez A.T."/>
            <person name="Grigoriev I.V."/>
        </authorList>
    </citation>
    <scope>NUCLEOTIDE SEQUENCE</scope>
    <source>
        <strain evidence="3">MF-IS2</strain>
    </source>
</reference>
<accession>A0A9P5X6F0</accession>
<dbReference type="Pfam" id="PF24883">
    <property type="entry name" value="NPHP3_N"/>
    <property type="match status" value="1"/>
</dbReference>
<organism evidence="3 4">
    <name type="scientific">Macrolepiota fuliginosa MF-IS2</name>
    <dbReference type="NCBI Taxonomy" id="1400762"/>
    <lineage>
        <taxon>Eukaryota</taxon>
        <taxon>Fungi</taxon>
        <taxon>Dikarya</taxon>
        <taxon>Basidiomycota</taxon>
        <taxon>Agaricomycotina</taxon>
        <taxon>Agaricomycetes</taxon>
        <taxon>Agaricomycetidae</taxon>
        <taxon>Agaricales</taxon>
        <taxon>Agaricineae</taxon>
        <taxon>Agaricaceae</taxon>
        <taxon>Macrolepiota</taxon>
    </lineage>
</organism>
<proteinExistence type="predicted"/>
<dbReference type="PANTHER" id="PTHR10039:SF14">
    <property type="entry name" value="NACHT DOMAIN-CONTAINING PROTEIN"/>
    <property type="match status" value="1"/>
</dbReference>
<sequence length="697" mass="79004">MPGADLDSDARDPPPRCCEDTRSRICADLQDQVNDKARLIWVHGQAGVGKSAIMRTLAEMVSPKTPCATLFLSHYSWPPRDDLEKVFPTLAYSLAAANGGYRKYIEERISLDPTFFLEKSPEQQFNQLFLIPFANRRVQTGLQRWVVLVDGLDECKNKGDDQRRIVDLLCNFILKHSEDTPFVWVIASRTDGDLLFELKEKFQDHAAKFWEREITISSDDDAIRDILQYLRTEFPKIQKKYSNPPPNHPSNWPSEGDLLKVAKASSGLFVFASTLTKYISADHPVSHQSTPIDKPVSRFSSILTLIDKCMHRPTIVPQGAFGLLDKLYTQIMADIPEEKLPAAKSLLGFFRLVDVVIIQRSLSKERVGLIGACNILGLLQDEAYDTLLKLHCVLTCPSPKTAQVGGIQFPDASFPDFLLDYSRSGNCYMDWDNALTRNYHVDLDKELTNIWQCYIEIIKGSCRSNLNLMNHGEVDIHWAPDDDDTLRDRLQKELLWRAQHGWVSLLMEYGHSQCASCPRPANGRRLDIDATTLVKAFQDIHPVLFSGDKFPVERFVDWLDNHTPKAVRDSMISQRFPLNELDTERLFRSLCARPWCRYATGAYVQDINIAAAVKGLDVSQWSHAKEALWTTSGSLSNLVMAVETGKTKCRQPCTVTVVGVEQSGLYAVIGPIAKSDYYRKAFYVFPYSAEYSKDRIM</sequence>
<evidence type="ECO:0000313" key="4">
    <source>
        <dbReference type="Proteomes" id="UP000807342"/>
    </source>
</evidence>
<dbReference type="Proteomes" id="UP000807342">
    <property type="component" value="Unassembled WGS sequence"/>
</dbReference>
<dbReference type="EMBL" id="MU151393">
    <property type="protein sequence ID" value="KAF9444222.1"/>
    <property type="molecule type" value="Genomic_DNA"/>
</dbReference>
<name>A0A9P5X6F0_9AGAR</name>
<dbReference type="InterPro" id="IPR027417">
    <property type="entry name" value="P-loop_NTPase"/>
</dbReference>
<dbReference type="SUPFAM" id="SSF52540">
    <property type="entry name" value="P-loop containing nucleoside triphosphate hydrolases"/>
    <property type="match status" value="1"/>
</dbReference>
<evidence type="ECO:0000313" key="3">
    <source>
        <dbReference type="EMBL" id="KAF9444222.1"/>
    </source>
</evidence>
<gene>
    <name evidence="3" type="ORF">P691DRAFT_712211</name>
</gene>
<dbReference type="AlphaFoldDB" id="A0A9P5X6F0"/>
<protein>
    <recommendedName>
        <fullName evidence="2">Nephrocystin 3-like N-terminal domain-containing protein</fullName>
    </recommendedName>
</protein>